<dbReference type="SUPFAM" id="SSF55154">
    <property type="entry name" value="CYTH-like phosphatases"/>
    <property type="match status" value="1"/>
</dbReference>
<sequence>MVQEVEVKYRVLDLPALQAALAARGAMLSPPVHQDDQAFAPAGWSYGENKVGVVFARLRTQDGVHLWTVKQPVDNEMACVEHESVVADREAMERSLILMGWAPTVRIVKTRRTARLDLPGGRIAVCVDEVEHAGSFVEMERVVSGSESGAAVQHELDRWARSLGAELERTTDTYDSLVRAALSPA</sequence>
<dbReference type="PANTHER" id="PTHR21028:SF2">
    <property type="entry name" value="CYTH DOMAIN-CONTAINING PROTEIN"/>
    <property type="match status" value="1"/>
</dbReference>
<dbReference type="Proteomes" id="UP000256661">
    <property type="component" value="Unassembled WGS sequence"/>
</dbReference>
<dbReference type="EMBL" id="QTTT01000001">
    <property type="protein sequence ID" value="REF00733.1"/>
    <property type="molecule type" value="Genomic_DNA"/>
</dbReference>
<feature type="domain" description="CYTH" evidence="1">
    <location>
        <begin position="2"/>
        <end position="180"/>
    </location>
</feature>
<evidence type="ECO:0000259" key="1">
    <source>
        <dbReference type="PROSITE" id="PS51707"/>
    </source>
</evidence>
<dbReference type="Gene3D" id="2.40.320.10">
    <property type="entry name" value="Hypothetical Protein Pfu-838710-001"/>
    <property type="match status" value="1"/>
</dbReference>
<gene>
    <name evidence="2" type="ORF">DFJ69_6309</name>
</gene>
<protein>
    <submittedName>
        <fullName evidence="2">Adenylate cyclase</fullName>
    </submittedName>
</protein>
<dbReference type="PROSITE" id="PS51707">
    <property type="entry name" value="CYTH"/>
    <property type="match status" value="1"/>
</dbReference>
<name>A0A3D9SXP9_9ACTN</name>
<evidence type="ECO:0000313" key="3">
    <source>
        <dbReference type="Proteomes" id="UP000256661"/>
    </source>
</evidence>
<dbReference type="Pfam" id="PF01928">
    <property type="entry name" value="CYTH"/>
    <property type="match status" value="1"/>
</dbReference>
<keyword evidence="3" id="KW-1185">Reference proteome</keyword>
<dbReference type="AlphaFoldDB" id="A0A3D9SXP9"/>
<dbReference type="InterPro" id="IPR008173">
    <property type="entry name" value="Adenylyl_cyclase_CyaB"/>
</dbReference>
<evidence type="ECO:0000313" key="2">
    <source>
        <dbReference type="EMBL" id="REF00733.1"/>
    </source>
</evidence>
<dbReference type="InterPro" id="IPR033469">
    <property type="entry name" value="CYTH-like_dom_sf"/>
</dbReference>
<dbReference type="PANTHER" id="PTHR21028">
    <property type="entry name" value="SI:CH211-156B7.4"/>
    <property type="match status" value="1"/>
</dbReference>
<accession>A0A3D9SXP9</accession>
<dbReference type="InterPro" id="IPR023577">
    <property type="entry name" value="CYTH_domain"/>
</dbReference>
<dbReference type="RefSeq" id="WP_116025860.1">
    <property type="nucleotide sequence ID" value="NZ_QTTT01000001.1"/>
</dbReference>
<comment type="caution">
    <text evidence="2">The sequence shown here is derived from an EMBL/GenBank/DDBJ whole genome shotgun (WGS) entry which is preliminary data.</text>
</comment>
<dbReference type="OrthoDB" id="3216512at2"/>
<reference evidence="2 3" key="1">
    <citation type="submission" date="2018-08" db="EMBL/GenBank/DDBJ databases">
        <title>Sequencing the genomes of 1000 actinobacteria strains.</title>
        <authorList>
            <person name="Klenk H.-P."/>
        </authorList>
    </citation>
    <scope>NUCLEOTIDE SEQUENCE [LARGE SCALE GENOMIC DNA]</scope>
    <source>
        <strain evidence="2 3">DSM 43927</strain>
    </source>
</reference>
<proteinExistence type="predicted"/>
<organism evidence="2 3">
    <name type="scientific">Thermomonospora umbrina</name>
    <dbReference type="NCBI Taxonomy" id="111806"/>
    <lineage>
        <taxon>Bacteria</taxon>
        <taxon>Bacillati</taxon>
        <taxon>Actinomycetota</taxon>
        <taxon>Actinomycetes</taxon>
        <taxon>Streptosporangiales</taxon>
        <taxon>Thermomonosporaceae</taxon>
        <taxon>Thermomonospora</taxon>
    </lineage>
</organism>